<feature type="signal peptide" evidence="2">
    <location>
        <begin position="1"/>
        <end position="19"/>
    </location>
</feature>
<protein>
    <submittedName>
        <fullName evidence="4">MBL fold metallo-hydrolase</fullName>
    </submittedName>
</protein>
<dbReference type="InterPro" id="IPR050855">
    <property type="entry name" value="NDM-1-like"/>
</dbReference>
<dbReference type="CDD" id="cd16282">
    <property type="entry name" value="metallo-hydrolase-like_MBL-fold"/>
    <property type="match status" value="1"/>
</dbReference>
<proteinExistence type="inferred from homology"/>
<keyword evidence="5" id="KW-1185">Reference proteome</keyword>
<sequence>MNSHLMAILMLLTPLSAVAAPDSDRFANTQIDATPLRAGLYMLTGSGGNIGVSTGPDGVLLVDDQFAPLAEKIQAKLNTLVDGEGTPKLLINTHYHGDHTGGNAIFGQHATLMSHHNVRQQMHRQDPDNLAALPVLTFGEGVDLHFNGLTVEVRHLGVGHTDGDAVVWFKEANVLHTGDLFFHDRFPYIDQDHGGTVRGYLARVETLLTWTNDQTQIIPGHGDLATRDDLIRFAEMIRTSLSWAEALAGQPKAQWQQQGLPTELKSWSWAFIDEGRWIDTLWREMQ</sequence>
<dbReference type="Proteomes" id="UP001501600">
    <property type="component" value="Unassembled WGS sequence"/>
</dbReference>
<dbReference type="PANTHER" id="PTHR42951:SF4">
    <property type="entry name" value="ACYL-COENZYME A THIOESTERASE MBLAC2"/>
    <property type="match status" value="1"/>
</dbReference>
<keyword evidence="2" id="KW-0732">Signal</keyword>
<evidence type="ECO:0000313" key="5">
    <source>
        <dbReference type="Proteomes" id="UP001501600"/>
    </source>
</evidence>
<dbReference type="PANTHER" id="PTHR42951">
    <property type="entry name" value="METALLO-BETA-LACTAMASE DOMAIN-CONTAINING"/>
    <property type="match status" value="1"/>
</dbReference>
<dbReference type="InterPro" id="IPR036866">
    <property type="entry name" value="RibonucZ/Hydroxyglut_hydro"/>
</dbReference>
<dbReference type="SUPFAM" id="SSF56281">
    <property type="entry name" value="Metallo-hydrolase/oxidoreductase"/>
    <property type="match status" value="1"/>
</dbReference>
<dbReference type="InterPro" id="IPR001279">
    <property type="entry name" value="Metallo-B-lactamas"/>
</dbReference>
<evidence type="ECO:0000313" key="4">
    <source>
        <dbReference type="EMBL" id="GAA5189067.1"/>
    </source>
</evidence>
<evidence type="ECO:0000256" key="2">
    <source>
        <dbReference type="SAM" id="SignalP"/>
    </source>
</evidence>
<name>A0ABP9RZP4_9GAMM</name>
<dbReference type="RefSeq" id="WP_345316005.1">
    <property type="nucleotide sequence ID" value="NZ_BAABLF010000006.1"/>
</dbReference>
<organism evidence="4 5">
    <name type="scientific">Ferrimonas gelatinilytica</name>
    <dbReference type="NCBI Taxonomy" id="1255257"/>
    <lineage>
        <taxon>Bacteria</taxon>
        <taxon>Pseudomonadati</taxon>
        <taxon>Pseudomonadota</taxon>
        <taxon>Gammaproteobacteria</taxon>
        <taxon>Alteromonadales</taxon>
        <taxon>Ferrimonadaceae</taxon>
        <taxon>Ferrimonas</taxon>
    </lineage>
</organism>
<evidence type="ECO:0000256" key="1">
    <source>
        <dbReference type="ARBA" id="ARBA00005250"/>
    </source>
</evidence>
<dbReference type="Gene3D" id="3.60.15.10">
    <property type="entry name" value="Ribonuclease Z/Hydroxyacylglutathione hydrolase-like"/>
    <property type="match status" value="1"/>
</dbReference>
<reference evidence="5" key="1">
    <citation type="journal article" date="2019" name="Int. J. Syst. Evol. Microbiol.">
        <title>The Global Catalogue of Microorganisms (GCM) 10K type strain sequencing project: providing services to taxonomists for standard genome sequencing and annotation.</title>
        <authorList>
            <consortium name="The Broad Institute Genomics Platform"/>
            <consortium name="The Broad Institute Genome Sequencing Center for Infectious Disease"/>
            <person name="Wu L."/>
            <person name="Ma J."/>
        </authorList>
    </citation>
    <scope>NUCLEOTIDE SEQUENCE [LARGE SCALE GENOMIC DNA]</scope>
    <source>
        <strain evidence="5">JCM 18720</strain>
    </source>
</reference>
<feature type="chain" id="PRO_5046100921" evidence="2">
    <location>
        <begin position="20"/>
        <end position="286"/>
    </location>
</feature>
<comment type="similarity">
    <text evidence="1">Belongs to the metallo-beta-lactamase superfamily. Class-B beta-lactamase family.</text>
</comment>
<dbReference type="EMBL" id="BAABLF010000006">
    <property type="protein sequence ID" value="GAA5189067.1"/>
    <property type="molecule type" value="Genomic_DNA"/>
</dbReference>
<dbReference type="SMART" id="SM00849">
    <property type="entry name" value="Lactamase_B"/>
    <property type="match status" value="1"/>
</dbReference>
<comment type="caution">
    <text evidence="4">The sequence shown here is derived from an EMBL/GenBank/DDBJ whole genome shotgun (WGS) entry which is preliminary data.</text>
</comment>
<gene>
    <name evidence="4" type="ORF">GCM10025772_10570</name>
</gene>
<evidence type="ECO:0000259" key="3">
    <source>
        <dbReference type="SMART" id="SM00849"/>
    </source>
</evidence>
<accession>A0ABP9RZP4</accession>
<dbReference type="Pfam" id="PF00753">
    <property type="entry name" value="Lactamase_B"/>
    <property type="match status" value="1"/>
</dbReference>
<feature type="domain" description="Metallo-beta-lactamase" evidence="3">
    <location>
        <begin position="47"/>
        <end position="221"/>
    </location>
</feature>